<dbReference type="InterPro" id="IPR035930">
    <property type="entry name" value="FomD-like_sf"/>
</dbReference>
<keyword evidence="3" id="KW-1185">Reference proteome</keyword>
<evidence type="ECO:0000313" key="3">
    <source>
        <dbReference type="Proteomes" id="UP001218170"/>
    </source>
</evidence>
<accession>A0ABT5SFI8</accession>
<dbReference type="SUPFAM" id="SSF159234">
    <property type="entry name" value="FomD-like"/>
    <property type="match status" value="1"/>
</dbReference>
<name>A0ABT5SFI8_9MICO</name>
<feature type="domain" description="DUF402" evidence="1">
    <location>
        <begin position="35"/>
        <end position="157"/>
    </location>
</feature>
<dbReference type="Proteomes" id="UP001218170">
    <property type="component" value="Unassembled WGS sequence"/>
</dbReference>
<dbReference type="Gene3D" id="2.40.380.10">
    <property type="entry name" value="FomD-like"/>
    <property type="match status" value="1"/>
</dbReference>
<organism evidence="2 3">
    <name type="scientific">Microbacterium thalli</name>
    <dbReference type="NCBI Taxonomy" id="3027921"/>
    <lineage>
        <taxon>Bacteria</taxon>
        <taxon>Bacillati</taxon>
        <taxon>Actinomycetota</taxon>
        <taxon>Actinomycetes</taxon>
        <taxon>Micrococcales</taxon>
        <taxon>Microbacteriaceae</taxon>
        <taxon>Microbacterium</taxon>
    </lineage>
</organism>
<dbReference type="InterPro" id="IPR007295">
    <property type="entry name" value="DUF402"/>
</dbReference>
<sequence length="182" mass="20544">MMLRPAPGTPVTFRWRKWNGGIHWVHACVYLGSDEHGEWFGQRPGDRSSRPGRDFVAEHACVMLLPPSGDWVLTMNAPPHPTRVYIDLAWDARWDEGGDPTGIDMDLDVVDSATRGIWIDDRDEWDEHRVAFGYPADIVARLEARAVELEAEVTAHRAPFDDASVQRWLGVLAQLPAPRLDP</sequence>
<comment type="caution">
    <text evidence="2">The sequence shown here is derived from an EMBL/GenBank/DDBJ whole genome shotgun (WGS) entry which is preliminary data.</text>
</comment>
<dbReference type="EMBL" id="JAQZCI010000001">
    <property type="protein sequence ID" value="MDD7961575.1"/>
    <property type="molecule type" value="Genomic_DNA"/>
</dbReference>
<evidence type="ECO:0000313" key="2">
    <source>
        <dbReference type="EMBL" id="MDD7961575.1"/>
    </source>
</evidence>
<reference evidence="2 3" key="1">
    <citation type="submission" date="2023-02" db="EMBL/GenBank/DDBJ databases">
        <title>Study of novel species of the Microbacterium genus.</title>
        <authorList>
            <person name="Arroyo-Herrera I."/>
            <person name="Roman-Ponce B."/>
            <person name="Vasquez-Murrieta M.S."/>
        </authorList>
    </citation>
    <scope>NUCLEOTIDE SEQUENCE [LARGE SCALE GENOMIC DNA]</scope>
    <source>
        <strain evidence="2 3">NE1TT3</strain>
    </source>
</reference>
<proteinExistence type="predicted"/>
<gene>
    <name evidence="2" type="ORF">PUW80_04325</name>
</gene>
<dbReference type="Pfam" id="PF04167">
    <property type="entry name" value="DUF402"/>
    <property type="match status" value="1"/>
</dbReference>
<evidence type="ECO:0000259" key="1">
    <source>
        <dbReference type="Pfam" id="PF04167"/>
    </source>
</evidence>
<protein>
    <submittedName>
        <fullName evidence="2">DUF402 domain-containing protein</fullName>
    </submittedName>
</protein>